<dbReference type="RefSeq" id="WP_053225157.1">
    <property type="nucleotide sequence ID" value="NZ_JSVA01000041.1"/>
</dbReference>
<evidence type="ECO:0000313" key="4">
    <source>
        <dbReference type="Proteomes" id="UP000036908"/>
    </source>
</evidence>
<proteinExistence type="predicted"/>
<feature type="transmembrane region" description="Helical" evidence="1">
    <location>
        <begin position="250"/>
        <end position="269"/>
    </location>
</feature>
<keyword evidence="1" id="KW-1133">Transmembrane helix</keyword>
<feature type="transmembrane region" description="Helical" evidence="1">
    <location>
        <begin position="290"/>
        <end position="311"/>
    </location>
</feature>
<comment type="caution">
    <text evidence="3">The sequence shown here is derived from an EMBL/GenBank/DDBJ whole genome shotgun (WGS) entry which is preliminary data.</text>
</comment>
<feature type="domain" description="DUF418" evidence="2">
    <location>
        <begin position="196"/>
        <end position="357"/>
    </location>
</feature>
<sequence length="358" mass="40450">MKQRIIGLDVARAFAVIGMIIVNFKMVLGKQGAEWAQLVTGVFEGKAAATFVVLAGVGLALMSNTPFRNNDLQKLKQARIRITKRALFLFLVGLSYMDIWPADILHFYGIYMFLVILLLKAKPKIVLGTAIFLILVYPLMMLIWQYDTGWDFETFEYSGFWTLEGFVRNLFYNGYHPVFPWAAFMLVGLWFGRQDLHDASFIKKTMWISLSTFVFIQLTSYVLIHLLSDGDAVLANELSQILGDSPMPPLPIYMISGSSIALFVITLCIRLGKKFDSNKVIQAFNSTGQLALTFYVAHVVIGMGLAEEIGIHELGQYPVEFSLIYALVFSLFCILFAVVWKKYKTTGPLEWLLRKVVG</sequence>
<feature type="transmembrane region" description="Helical" evidence="1">
    <location>
        <begin position="205"/>
        <end position="224"/>
    </location>
</feature>
<gene>
    <name evidence="3" type="ORF">OB69_18100</name>
</gene>
<dbReference type="InterPro" id="IPR052529">
    <property type="entry name" value="Bact_Transport_Assoc"/>
</dbReference>
<feature type="transmembrane region" description="Helical" evidence="1">
    <location>
        <begin position="35"/>
        <end position="61"/>
    </location>
</feature>
<name>A0A0L8AGS6_9BACT</name>
<dbReference type="PATRIC" id="fig|1566026.4.peg.2635"/>
<reference evidence="4" key="1">
    <citation type="submission" date="2014-11" db="EMBL/GenBank/DDBJ databases">
        <title>Genome sequencing of Roseivirga sp. D-25.</title>
        <authorList>
            <person name="Selvaratnam C."/>
            <person name="Thevarajoo S."/>
            <person name="Goh K.M."/>
            <person name="Eee R."/>
            <person name="Chan K.-G."/>
            <person name="Chong C.S."/>
        </authorList>
    </citation>
    <scope>NUCLEOTIDE SEQUENCE [LARGE SCALE GENOMIC DNA]</scope>
    <source>
        <strain evidence="4">D-25</strain>
    </source>
</reference>
<protein>
    <submittedName>
        <fullName evidence="3">Membrane protein</fullName>
    </submittedName>
</protein>
<dbReference type="AlphaFoldDB" id="A0A0L8AGS6"/>
<feature type="transmembrane region" description="Helical" evidence="1">
    <location>
        <begin position="174"/>
        <end position="193"/>
    </location>
</feature>
<feature type="transmembrane region" description="Helical" evidence="1">
    <location>
        <begin position="105"/>
        <end position="121"/>
    </location>
</feature>
<dbReference type="PANTHER" id="PTHR30590">
    <property type="entry name" value="INNER MEMBRANE PROTEIN"/>
    <property type="match status" value="1"/>
</dbReference>
<dbReference type="Pfam" id="PF04235">
    <property type="entry name" value="DUF418"/>
    <property type="match status" value="1"/>
</dbReference>
<organism evidence="3 4">
    <name type="scientific">Roseivirga seohaensis subsp. aquiponti</name>
    <dbReference type="NCBI Taxonomy" id="1566026"/>
    <lineage>
        <taxon>Bacteria</taxon>
        <taxon>Pseudomonadati</taxon>
        <taxon>Bacteroidota</taxon>
        <taxon>Cytophagia</taxon>
        <taxon>Cytophagales</taxon>
        <taxon>Roseivirgaceae</taxon>
        <taxon>Roseivirga</taxon>
    </lineage>
</organism>
<feature type="transmembrane region" description="Helical" evidence="1">
    <location>
        <begin position="323"/>
        <end position="340"/>
    </location>
</feature>
<evidence type="ECO:0000259" key="2">
    <source>
        <dbReference type="Pfam" id="PF04235"/>
    </source>
</evidence>
<evidence type="ECO:0000313" key="3">
    <source>
        <dbReference type="EMBL" id="KOF01355.1"/>
    </source>
</evidence>
<dbReference type="EMBL" id="JSVA01000041">
    <property type="protein sequence ID" value="KOF01355.1"/>
    <property type="molecule type" value="Genomic_DNA"/>
</dbReference>
<accession>A0A0L8AGS6</accession>
<dbReference type="OrthoDB" id="9807744at2"/>
<evidence type="ECO:0000256" key="1">
    <source>
        <dbReference type="SAM" id="Phobius"/>
    </source>
</evidence>
<keyword evidence="1" id="KW-0472">Membrane</keyword>
<dbReference type="InterPro" id="IPR007349">
    <property type="entry name" value="DUF418"/>
</dbReference>
<feature type="transmembrane region" description="Helical" evidence="1">
    <location>
        <begin position="12"/>
        <end position="29"/>
    </location>
</feature>
<dbReference type="Proteomes" id="UP000036908">
    <property type="component" value="Unassembled WGS sequence"/>
</dbReference>
<keyword evidence="4" id="KW-1185">Reference proteome</keyword>
<keyword evidence="1" id="KW-0812">Transmembrane</keyword>
<feature type="transmembrane region" description="Helical" evidence="1">
    <location>
        <begin position="126"/>
        <end position="146"/>
    </location>
</feature>
<dbReference type="PANTHER" id="PTHR30590:SF3">
    <property type="entry name" value="HYPOTHETICAL MEMBRANE SPANNING PROTEIN"/>
    <property type="match status" value="1"/>
</dbReference>